<evidence type="ECO:0000313" key="2">
    <source>
        <dbReference type="EMBL" id="GAI57226.1"/>
    </source>
</evidence>
<sequence>SSGVVIGIIGSVGSARLNFLRELPGKYETKEYKGPLEIVCGQGSIALKDAELITHVHIQLSSPDECRGGHLVEAKVFSTAEVVIAELDYQLRRYTDPYTGLNELQF</sequence>
<proteinExistence type="predicted"/>
<protein>
    <recommendedName>
        <fullName evidence="1">PPC domain-containing protein</fullName>
    </recommendedName>
</protein>
<dbReference type="CDD" id="cd11378">
    <property type="entry name" value="DUF296"/>
    <property type="match status" value="1"/>
</dbReference>
<dbReference type="Pfam" id="PF03479">
    <property type="entry name" value="PCC"/>
    <property type="match status" value="1"/>
</dbReference>
<reference evidence="2" key="1">
    <citation type="journal article" date="2014" name="Front. Microbiol.">
        <title>High frequency of phylogenetically diverse reductive dehalogenase-homologous genes in deep subseafloor sedimentary metagenomes.</title>
        <authorList>
            <person name="Kawai M."/>
            <person name="Futagami T."/>
            <person name="Toyoda A."/>
            <person name="Takaki Y."/>
            <person name="Nishi S."/>
            <person name="Hori S."/>
            <person name="Arai W."/>
            <person name="Tsubouchi T."/>
            <person name="Morono Y."/>
            <person name="Uchiyama I."/>
            <person name="Ito T."/>
            <person name="Fujiyama A."/>
            <person name="Inagaki F."/>
            <person name="Takami H."/>
        </authorList>
    </citation>
    <scope>NUCLEOTIDE SEQUENCE</scope>
    <source>
        <strain evidence="2">Expedition CK06-06</strain>
    </source>
</reference>
<name>X1QQZ8_9ZZZZ</name>
<feature type="domain" description="PPC" evidence="1">
    <location>
        <begin position="1"/>
        <end position="106"/>
    </location>
</feature>
<comment type="caution">
    <text evidence="2">The sequence shown here is derived from an EMBL/GenBank/DDBJ whole genome shotgun (WGS) entry which is preliminary data.</text>
</comment>
<dbReference type="PANTHER" id="PTHR34988">
    <property type="entry name" value="PROTEIN, PUTATIVE-RELATED"/>
    <property type="match status" value="1"/>
</dbReference>
<dbReference type="SUPFAM" id="SSF117856">
    <property type="entry name" value="AF0104/ALDC/Ptd012-like"/>
    <property type="match status" value="1"/>
</dbReference>
<accession>X1QQZ8</accession>
<dbReference type="AlphaFoldDB" id="X1QQZ8"/>
<dbReference type="InterPro" id="IPR005175">
    <property type="entry name" value="PPC_dom"/>
</dbReference>
<gene>
    <name evidence="2" type="ORF">S06H3_57080</name>
</gene>
<evidence type="ECO:0000259" key="1">
    <source>
        <dbReference type="PROSITE" id="PS51742"/>
    </source>
</evidence>
<dbReference type="PROSITE" id="PS51742">
    <property type="entry name" value="PPC"/>
    <property type="match status" value="1"/>
</dbReference>
<organism evidence="2">
    <name type="scientific">marine sediment metagenome</name>
    <dbReference type="NCBI Taxonomy" id="412755"/>
    <lineage>
        <taxon>unclassified sequences</taxon>
        <taxon>metagenomes</taxon>
        <taxon>ecological metagenomes</taxon>
    </lineage>
</organism>
<dbReference type="Gene3D" id="3.30.1330.80">
    <property type="entry name" value="Hypothetical protein, similar to alpha- acetolactate decarboxylase, domain 2"/>
    <property type="match status" value="1"/>
</dbReference>
<dbReference type="PANTHER" id="PTHR34988:SF1">
    <property type="entry name" value="DNA-BINDING PROTEIN"/>
    <property type="match status" value="1"/>
</dbReference>
<feature type="non-terminal residue" evidence="2">
    <location>
        <position position="1"/>
    </location>
</feature>
<dbReference type="EMBL" id="BARV01036795">
    <property type="protein sequence ID" value="GAI57226.1"/>
    <property type="molecule type" value="Genomic_DNA"/>
</dbReference>